<gene>
    <name evidence="2" type="ORF">HPB48_024779</name>
</gene>
<feature type="transmembrane region" description="Helical" evidence="1">
    <location>
        <begin position="94"/>
        <end position="111"/>
    </location>
</feature>
<name>A0A9J6H850_HAELO</name>
<evidence type="ECO:0000313" key="3">
    <source>
        <dbReference type="Proteomes" id="UP000821853"/>
    </source>
</evidence>
<accession>A0A9J6H850</accession>
<dbReference type="VEuPathDB" id="VectorBase:HLOH_048254"/>
<dbReference type="AlphaFoldDB" id="A0A9J6H850"/>
<organism evidence="2 3">
    <name type="scientific">Haemaphysalis longicornis</name>
    <name type="common">Bush tick</name>
    <dbReference type="NCBI Taxonomy" id="44386"/>
    <lineage>
        <taxon>Eukaryota</taxon>
        <taxon>Metazoa</taxon>
        <taxon>Ecdysozoa</taxon>
        <taxon>Arthropoda</taxon>
        <taxon>Chelicerata</taxon>
        <taxon>Arachnida</taxon>
        <taxon>Acari</taxon>
        <taxon>Parasitiformes</taxon>
        <taxon>Ixodida</taxon>
        <taxon>Ixodoidea</taxon>
        <taxon>Ixodidae</taxon>
        <taxon>Haemaphysalinae</taxon>
        <taxon>Haemaphysalis</taxon>
    </lineage>
</organism>
<dbReference type="EMBL" id="JABSTR010001094">
    <property type="protein sequence ID" value="KAH9383428.1"/>
    <property type="molecule type" value="Genomic_DNA"/>
</dbReference>
<protein>
    <submittedName>
        <fullName evidence="2">Uncharacterized protein</fullName>
    </submittedName>
</protein>
<evidence type="ECO:0000256" key="1">
    <source>
        <dbReference type="SAM" id="Phobius"/>
    </source>
</evidence>
<sequence length="118" mass="13125">MVNSGASTSGYQWPPPRAVPVTRAPEEDLIDLSDDYECTTERVRVSGPIVDPLVPQTLASSTMQQSVIRPIPRIQLQTDLRRMPLDVNSIGAEVYKWVAFLAALFFAVIWSRGERGSH</sequence>
<evidence type="ECO:0000313" key="2">
    <source>
        <dbReference type="EMBL" id="KAH9383428.1"/>
    </source>
</evidence>
<dbReference type="Proteomes" id="UP000821853">
    <property type="component" value="Unassembled WGS sequence"/>
</dbReference>
<keyword evidence="1" id="KW-0472">Membrane</keyword>
<keyword evidence="1" id="KW-1133">Transmembrane helix</keyword>
<keyword evidence="3" id="KW-1185">Reference proteome</keyword>
<reference evidence="2 3" key="1">
    <citation type="journal article" date="2020" name="Cell">
        <title>Large-Scale Comparative Analyses of Tick Genomes Elucidate Their Genetic Diversity and Vector Capacities.</title>
        <authorList>
            <consortium name="Tick Genome and Microbiome Consortium (TIGMIC)"/>
            <person name="Jia N."/>
            <person name="Wang J."/>
            <person name="Shi W."/>
            <person name="Du L."/>
            <person name="Sun Y."/>
            <person name="Zhan W."/>
            <person name="Jiang J.F."/>
            <person name="Wang Q."/>
            <person name="Zhang B."/>
            <person name="Ji P."/>
            <person name="Bell-Sakyi L."/>
            <person name="Cui X.M."/>
            <person name="Yuan T.T."/>
            <person name="Jiang B.G."/>
            <person name="Yang W.F."/>
            <person name="Lam T.T."/>
            <person name="Chang Q.C."/>
            <person name="Ding S.J."/>
            <person name="Wang X.J."/>
            <person name="Zhu J.G."/>
            <person name="Ruan X.D."/>
            <person name="Zhao L."/>
            <person name="Wei J.T."/>
            <person name="Ye R.Z."/>
            <person name="Que T.C."/>
            <person name="Du C.H."/>
            <person name="Zhou Y.H."/>
            <person name="Cheng J.X."/>
            <person name="Dai P.F."/>
            <person name="Guo W.B."/>
            <person name="Han X.H."/>
            <person name="Huang E.J."/>
            <person name="Li L.F."/>
            <person name="Wei W."/>
            <person name="Gao Y.C."/>
            <person name="Liu J.Z."/>
            <person name="Shao H.Z."/>
            <person name="Wang X."/>
            <person name="Wang C.C."/>
            <person name="Yang T.C."/>
            <person name="Huo Q.B."/>
            <person name="Li W."/>
            <person name="Chen H.Y."/>
            <person name="Chen S.E."/>
            <person name="Zhou L.G."/>
            <person name="Ni X.B."/>
            <person name="Tian J.H."/>
            <person name="Sheng Y."/>
            <person name="Liu T."/>
            <person name="Pan Y.S."/>
            <person name="Xia L.Y."/>
            <person name="Li J."/>
            <person name="Zhao F."/>
            <person name="Cao W.C."/>
        </authorList>
    </citation>
    <scope>NUCLEOTIDE SEQUENCE [LARGE SCALE GENOMIC DNA]</scope>
    <source>
        <strain evidence="2">HaeL-2018</strain>
    </source>
</reference>
<proteinExistence type="predicted"/>
<keyword evidence="1" id="KW-0812">Transmembrane</keyword>
<comment type="caution">
    <text evidence="2">The sequence shown here is derived from an EMBL/GenBank/DDBJ whole genome shotgun (WGS) entry which is preliminary data.</text>
</comment>